<dbReference type="Proteomes" id="UP000683559">
    <property type="component" value="Chromosome"/>
</dbReference>
<dbReference type="InterPro" id="IPR004559">
    <property type="entry name" value="HemW-like"/>
</dbReference>
<dbReference type="PANTHER" id="PTHR13932:SF5">
    <property type="entry name" value="RADICAL S-ADENOSYL METHIONINE DOMAIN-CONTAINING PROTEIN 1, MITOCHONDRIAL"/>
    <property type="match status" value="1"/>
</dbReference>
<dbReference type="PROSITE" id="PS51918">
    <property type="entry name" value="RADICAL_SAM"/>
    <property type="match status" value="1"/>
</dbReference>
<protein>
    <recommendedName>
        <fullName evidence="2">Heme chaperone HemW</fullName>
    </recommendedName>
</protein>
<evidence type="ECO:0000259" key="3">
    <source>
        <dbReference type="PROSITE" id="PS51918"/>
    </source>
</evidence>
<dbReference type="SFLD" id="SFLDG01065">
    <property type="entry name" value="anaerobic_coproporphyrinogen-I"/>
    <property type="match status" value="1"/>
</dbReference>
<keyword evidence="2" id="KW-0963">Cytoplasm</keyword>
<keyword evidence="2" id="KW-0411">Iron-sulfur</keyword>
<keyword evidence="2" id="KW-0408">Iron</keyword>
<comment type="function">
    <text evidence="2">Probably acts as a heme chaperone, transferring heme to an unknown acceptor. Binds one molecule of heme per monomer, possibly covalently. Binds 1 [4Fe-4S] cluster. The cluster is coordinated with 3 cysteines and an exchangeable S-adenosyl-L-methionine.</text>
</comment>
<dbReference type="SFLD" id="SFLDS00029">
    <property type="entry name" value="Radical_SAM"/>
    <property type="match status" value="1"/>
</dbReference>
<name>A0ABX8LHY8_9BACT</name>
<dbReference type="InterPro" id="IPR010723">
    <property type="entry name" value="HemN_C"/>
</dbReference>
<keyword evidence="2" id="KW-0004">4Fe-4S</keyword>
<keyword evidence="2" id="KW-0349">Heme</keyword>
<keyword evidence="2" id="KW-0479">Metal-binding</keyword>
<dbReference type="PANTHER" id="PTHR13932">
    <property type="entry name" value="COPROPORPHYRINIGEN III OXIDASE"/>
    <property type="match status" value="1"/>
</dbReference>
<gene>
    <name evidence="4" type="primary">hemW</name>
    <name evidence="4" type="ORF">KP001_19300</name>
</gene>
<dbReference type="NCBIfam" id="TIGR00539">
    <property type="entry name" value="hemN_rel"/>
    <property type="match status" value="1"/>
</dbReference>
<sequence>MRAGLYIHFPFCLKKCLYCDFNSTAWSGDQLDGYVELLLREMELRQELLPEAVQAPTLYFGGGTPSLMTPELVGRLIEQASLRFGVEQGAEITLEANPGTLTPERLAGYRAAGVNRLSLGIQSFDDRLLQRLGRVHTAAEALAAFGQARRAGFDNISIDLMHSLPGQSLDEWRAALGQGIALAPEHVSAYALSIEEGTPFEGLHQRGELQLPGEEEGARMFETTGELLTGAGYLHYEISNFARPGRLSRHNQSYWSRQSYLGFGSGAHSFWNPDGLGRRWNNAADLDGYRAAIDARHLPERDEVLLSLEDAVAESFFLGLRVLTGMELAPLKARFGEDALADQLAEVERLLQAGLLVADGERIRLAGSSVIIANSIFSRFL</sequence>
<keyword evidence="2" id="KW-0949">S-adenosyl-L-methionine</keyword>
<dbReference type="InterPro" id="IPR034505">
    <property type="entry name" value="Coproporphyrinogen-III_oxidase"/>
</dbReference>
<evidence type="ECO:0000313" key="5">
    <source>
        <dbReference type="Proteomes" id="UP000683559"/>
    </source>
</evidence>
<dbReference type="RefSeq" id="WP_217287154.1">
    <property type="nucleotide sequence ID" value="NZ_CP077683.1"/>
</dbReference>
<dbReference type="SFLD" id="SFLDF00562">
    <property type="entry name" value="HemN-like__clustered_with_heat"/>
    <property type="match status" value="1"/>
</dbReference>
<dbReference type="SFLD" id="SFLDF00288">
    <property type="entry name" value="HemN-like__clustered_with_nucl"/>
    <property type="match status" value="1"/>
</dbReference>
<organism evidence="4 5">
    <name type="scientific">Geomonas subterranea</name>
    <dbReference type="NCBI Taxonomy" id="2847989"/>
    <lineage>
        <taxon>Bacteria</taxon>
        <taxon>Pseudomonadati</taxon>
        <taxon>Thermodesulfobacteriota</taxon>
        <taxon>Desulfuromonadia</taxon>
        <taxon>Geobacterales</taxon>
        <taxon>Geobacteraceae</taxon>
        <taxon>Geomonas</taxon>
    </lineage>
</organism>
<comment type="similarity">
    <text evidence="1">Belongs to the anaerobic coproporphyrinogen-III oxidase family. HemW subfamily.</text>
</comment>
<keyword evidence="2" id="KW-0143">Chaperone</keyword>
<dbReference type="Pfam" id="PF06969">
    <property type="entry name" value="HemN_C"/>
    <property type="match status" value="1"/>
</dbReference>
<keyword evidence="5" id="KW-1185">Reference proteome</keyword>
<proteinExistence type="inferred from homology"/>
<reference evidence="4 5" key="1">
    <citation type="submission" date="2021-06" db="EMBL/GenBank/DDBJ databases">
        <title>Gemonas diversity in paddy soil.</title>
        <authorList>
            <person name="Liu G."/>
        </authorList>
    </citation>
    <scope>NUCLEOTIDE SEQUENCE [LARGE SCALE GENOMIC DNA]</scope>
    <source>
        <strain evidence="4 5">RG2</strain>
    </source>
</reference>
<dbReference type="Pfam" id="PF04055">
    <property type="entry name" value="Radical_SAM"/>
    <property type="match status" value="1"/>
</dbReference>
<evidence type="ECO:0000313" key="4">
    <source>
        <dbReference type="EMBL" id="QXE90526.1"/>
    </source>
</evidence>
<feature type="domain" description="Radical SAM core" evidence="3">
    <location>
        <begin position="1"/>
        <end position="231"/>
    </location>
</feature>
<dbReference type="InterPro" id="IPR007197">
    <property type="entry name" value="rSAM"/>
</dbReference>
<evidence type="ECO:0000256" key="2">
    <source>
        <dbReference type="RuleBase" id="RU364116"/>
    </source>
</evidence>
<dbReference type="SMART" id="SM00729">
    <property type="entry name" value="Elp3"/>
    <property type="match status" value="1"/>
</dbReference>
<dbReference type="EMBL" id="CP077683">
    <property type="protein sequence ID" value="QXE90526.1"/>
    <property type="molecule type" value="Genomic_DNA"/>
</dbReference>
<accession>A0ABX8LHY8</accession>
<evidence type="ECO:0000256" key="1">
    <source>
        <dbReference type="ARBA" id="ARBA00006100"/>
    </source>
</evidence>
<comment type="subcellular location">
    <subcellularLocation>
        <location evidence="2">Cytoplasm</location>
    </subcellularLocation>
</comment>
<dbReference type="InterPro" id="IPR006638">
    <property type="entry name" value="Elp3/MiaA/NifB-like_rSAM"/>
</dbReference>